<evidence type="ECO:0000259" key="4">
    <source>
        <dbReference type="PROSITE" id="PS00662"/>
    </source>
</evidence>
<dbReference type="CDD" id="cd01129">
    <property type="entry name" value="PulE-GspE-like"/>
    <property type="match status" value="1"/>
</dbReference>
<comment type="similarity">
    <text evidence="1">Belongs to the GSP E family.</text>
</comment>
<dbReference type="InterPro" id="IPR003593">
    <property type="entry name" value="AAA+_ATPase"/>
</dbReference>
<proteinExistence type="inferred from homology"/>
<dbReference type="EMBL" id="CP144373">
    <property type="protein sequence ID" value="XCH46023.1"/>
    <property type="molecule type" value="Genomic_DNA"/>
</dbReference>
<evidence type="ECO:0000256" key="3">
    <source>
        <dbReference type="ARBA" id="ARBA00022840"/>
    </source>
</evidence>
<protein>
    <submittedName>
        <fullName evidence="5">ATPase, T2SS/T4P/T4SS family</fullName>
    </submittedName>
</protein>
<dbReference type="SUPFAM" id="SSF52540">
    <property type="entry name" value="P-loop containing nucleoside triphosphate hydrolases"/>
    <property type="match status" value="1"/>
</dbReference>
<dbReference type="GO" id="GO:0016887">
    <property type="term" value="F:ATP hydrolysis activity"/>
    <property type="evidence" value="ECO:0007669"/>
    <property type="project" value="TreeGrafter"/>
</dbReference>
<dbReference type="SMART" id="SM00382">
    <property type="entry name" value="AAA"/>
    <property type="match status" value="1"/>
</dbReference>
<dbReference type="GO" id="GO:0005524">
    <property type="term" value="F:ATP binding"/>
    <property type="evidence" value="ECO:0007669"/>
    <property type="project" value="UniProtKB-KW"/>
</dbReference>
<dbReference type="Pfam" id="PF00437">
    <property type="entry name" value="T2SSE"/>
    <property type="match status" value="1"/>
</dbReference>
<reference evidence="5" key="1">
    <citation type="submission" date="2024-01" db="EMBL/GenBank/DDBJ databases">
        <title>The first autotrophic representatives of the genus Thermodesulfovibrio.</title>
        <authorList>
            <person name="Maltseva A.I."/>
            <person name="Elcheninov A.G."/>
            <person name="Kublanov I.V."/>
            <person name="Lebedinsky A.V."/>
            <person name="Frolov E.N."/>
        </authorList>
    </citation>
    <scope>NUCLEOTIDE SEQUENCE</scope>
    <source>
        <strain evidence="5">3907-1M</strain>
    </source>
</reference>
<dbReference type="Gene3D" id="3.40.50.300">
    <property type="entry name" value="P-loop containing nucleotide triphosphate hydrolases"/>
    <property type="match status" value="1"/>
</dbReference>
<evidence type="ECO:0000256" key="2">
    <source>
        <dbReference type="ARBA" id="ARBA00022741"/>
    </source>
</evidence>
<evidence type="ECO:0000313" key="5">
    <source>
        <dbReference type="EMBL" id="XCH46023.1"/>
    </source>
</evidence>
<evidence type="ECO:0000256" key="1">
    <source>
        <dbReference type="ARBA" id="ARBA00006611"/>
    </source>
</evidence>
<keyword evidence="2" id="KW-0547">Nucleotide-binding</keyword>
<dbReference type="Gene3D" id="3.30.450.90">
    <property type="match status" value="1"/>
</dbReference>
<dbReference type="Gene3D" id="3.30.300.160">
    <property type="entry name" value="Type II secretion system, protein E, N-terminal domain"/>
    <property type="match status" value="1"/>
</dbReference>
<dbReference type="AlphaFoldDB" id="A0AAU8GTX8"/>
<name>A0AAU8GTX8_9BACT</name>
<dbReference type="PROSITE" id="PS00662">
    <property type="entry name" value="T2SP_E"/>
    <property type="match status" value="1"/>
</dbReference>
<dbReference type="RefSeq" id="WP_353683562.1">
    <property type="nucleotide sequence ID" value="NZ_CP144373.1"/>
</dbReference>
<dbReference type="InterPro" id="IPR001482">
    <property type="entry name" value="T2SS/T4SS_dom"/>
</dbReference>
<gene>
    <name evidence="5" type="ORF">V4D30_06700</name>
</gene>
<feature type="domain" description="Bacterial type II secretion system protein E" evidence="4">
    <location>
        <begin position="367"/>
        <end position="381"/>
    </location>
</feature>
<dbReference type="InterPro" id="IPR027417">
    <property type="entry name" value="P-loop_NTPase"/>
</dbReference>
<dbReference type="InterPro" id="IPR007831">
    <property type="entry name" value="T2SS_GspE_N"/>
</dbReference>
<dbReference type="Pfam" id="PF05157">
    <property type="entry name" value="MshEN"/>
    <property type="match status" value="1"/>
</dbReference>
<dbReference type="KEGG" id="taut:V4D30_06700"/>
<accession>A0AAU8GTX8</accession>
<dbReference type="PANTHER" id="PTHR30258">
    <property type="entry name" value="TYPE II SECRETION SYSTEM PROTEIN GSPE-RELATED"/>
    <property type="match status" value="1"/>
</dbReference>
<dbReference type="SUPFAM" id="SSF160246">
    <property type="entry name" value="EspE N-terminal domain-like"/>
    <property type="match status" value="1"/>
</dbReference>
<dbReference type="InterPro" id="IPR037257">
    <property type="entry name" value="T2SS_E_N_sf"/>
</dbReference>
<dbReference type="GO" id="GO:0005886">
    <property type="term" value="C:plasma membrane"/>
    <property type="evidence" value="ECO:0007669"/>
    <property type="project" value="TreeGrafter"/>
</dbReference>
<keyword evidence="3" id="KW-0067">ATP-binding</keyword>
<dbReference type="FunFam" id="3.30.300.160:FF:000002">
    <property type="entry name" value="Type II secretion system protein E"/>
    <property type="match status" value="1"/>
</dbReference>
<organism evidence="5">
    <name type="scientific">Thermodesulfovibrio autotrophicus</name>
    <dbReference type="NCBI Taxonomy" id="3118333"/>
    <lineage>
        <taxon>Bacteria</taxon>
        <taxon>Pseudomonadati</taxon>
        <taxon>Nitrospirota</taxon>
        <taxon>Thermodesulfovibrionia</taxon>
        <taxon>Thermodesulfovibrionales</taxon>
        <taxon>Thermodesulfovibrionaceae</taxon>
        <taxon>Thermodesulfovibrio</taxon>
    </lineage>
</organism>
<sequence length="546" mass="60733">MRLGDLLLEKNLITEQELSIALNVQKITGQVLGKCLTSLGFITSSELAEVLAVQHGLEYIDIKQYPIDSDILKKFPKDVTETARFLPIEEADGVVRIAVTDPSNIVALDKVRSITGKRAKPYLTDEDSFIDTLEKAYYFLENPTEKIIEEAINVTLTTGVTPPDRFPRIVDALLAEGIRRGATDIHINVNAGVLTISYRVDGILTEGYFLPKSMHTGIVSRIKILSRLDIAEQRLPQDGSFIFSFIGKKYEVRVSTIPTVEGESVVLRLLFGGSEEFYNLPKLGFSEALFSSLKALIKKPNGIILVVGPTGAGKSTTLYALIREINRLQRSVITIEDPVEYRISFVKQSEVNEKIGYDFALAGRNFMRHDPDIILLGEIRDEETARIAIRASITGHLVLSTLHTSDAVSSIPRLFDLGADRFLLSSSLLAVLSQRLIRKICPFCKTSRDLKEREKEIFASFNMNPDRIYYGKGCKMCRNTGYLGRVAIGELMTVNEKIRDMIYEGASFNALTEAAVQQGMIPLKIDGLKKIAEGVSTFEEVERVVG</sequence>
<dbReference type="PANTHER" id="PTHR30258:SF1">
    <property type="entry name" value="PROTEIN TRANSPORT PROTEIN HOFB HOMOLOG"/>
    <property type="match status" value="1"/>
</dbReference>